<feature type="region of interest" description="Disordered" evidence="1">
    <location>
        <begin position="1"/>
        <end position="87"/>
    </location>
</feature>
<feature type="compositionally biased region" description="Basic and acidic residues" evidence="1">
    <location>
        <begin position="9"/>
        <end position="24"/>
    </location>
</feature>
<dbReference type="EMBL" id="KQ258307">
    <property type="protein sequence ID" value="KOM26160.1"/>
    <property type="molecule type" value="Genomic_DNA"/>
</dbReference>
<evidence type="ECO:0000256" key="1">
    <source>
        <dbReference type="SAM" id="MobiDB-lite"/>
    </source>
</evidence>
<accession>A0A0L9T6E0</accession>
<name>A0A0L9T6E0_PHAAN</name>
<dbReference type="AlphaFoldDB" id="A0A0L9T6E0"/>
<gene>
    <name evidence="2" type="ORF">LR48_Vigan233s002700</name>
</gene>
<organism evidence="2 3">
    <name type="scientific">Phaseolus angularis</name>
    <name type="common">Azuki bean</name>
    <name type="synonym">Vigna angularis</name>
    <dbReference type="NCBI Taxonomy" id="3914"/>
    <lineage>
        <taxon>Eukaryota</taxon>
        <taxon>Viridiplantae</taxon>
        <taxon>Streptophyta</taxon>
        <taxon>Embryophyta</taxon>
        <taxon>Tracheophyta</taxon>
        <taxon>Spermatophyta</taxon>
        <taxon>Magnoliopsida</taxon>
        <taxon>eudicotyledons</taxon>
        <taxon>Gunneridae</taxon>
        <taxon>Pentapetalae</taxon>
        <taxon>rosids</taxon>
        <taxon>fabids</taxon>
        <taxon>Fabales</taxon>
        <taxon>Fabaceae</taxon>
        <taxon>Papilionoideae</taxon>
        <taxon>50 kb inversion clade</taxon>
        <taxon>NPAAA clade</taxon>
        <taxon>indigoferoid/millettioid clade</taxon>
        <taxon>Phaseoleae</taxon>
        <taxon>Vigna</taxon>
    </lineage>
</organism>
<proteinExistence type="predicted"/>
<evidence type="ECO:0000313" key="2">
    <source>
        <dbReference type="EMBL" id="KOM26160.1"/>
    </source>
</evidence>
<sequence>MEGCTRSRGPGEDSTRPADTRPEQQHTSNTLIPAASEHVPDPLTLQHHHDPTSRKGVVSRKKITPSVERCRKQSGPASKGQLPSSTAAHEEGFTNSFFEGNTAQQLGRKFSVQGVWKRASIKAFRHTISALKTHQPLHARAPLVTLEGSEIRSRRNVRPAVIFLLDRTEFGSELIIHLCRPTVSITLVTTDHPSVSTYCVDHPCDYRSSICVHLCRPTVSITLVTTDHPSVSTYCVDHPCDYRSSICVDLLCRSPL</sequence>
<dbReference type="Proteomes" id="UP000053144">
    <property type="component" value="Unassembled WGS sequence"/>
</dbReference>
<evidence type="ECO:0000313" key="3">
    <source>
        <dbReference type="Proteomes" id="UP000053144"/>
    </source>
</evidence>
<dbReference type="Gramene" id="KOM26160">
    <property type="protein sequence ID" value="KOM26160"/>
    <property type="gene ID" value="LR48_Vigan233s002700"/>
</dbReference>
<protein>
    <submittedName>
        <fullName evidence="2">Uncharacterized protein</fullName>
    </submittedName>
</protein>
<reference evidence="3" key="1">
    <citation type="journal article" date="2015" name="Proc. Natl. Acad. Sci. U.S.A.">
        <title>Genome sequencing of adzuki bean (Vigna angularis) provides insight into high starch and low fat accumulation and domestication.</title>
        <authorList>
            <person name="Yang K."/>
            <person name="Tian Z."/>
            <person name="Chen C."/>
            <person name="Luo L."/>
            <person name="Zhao B."/>
            <person name="Wang Z."/>
            <person name="Yu L."/>
            <person name="Li Y."/>
            <person name="Sun Y."/>
            <person name="Li W."/>
            <person name="Chen Y."/>
            <person name="Li Y."/>
            <person name="Zhang Y."/>
            <person name="Ai D."/>
            <person name="Zhao J."/>
            <person name="Shang C."/>
            <person name="Ma Y."/>
            <person name="Wu B."/>
            <person name="Wang M."/>
            <person name="Gao L."/>
            <person name="Sun D."/>
            <person name="Zhang P."/>
            <person name="Guo F."/>
            <person name="Wang W."/>
            <person name="Li Y."/>
            <person name="Wang J."/>
            <person name="Varshney R.K."/>
            <person name="Wang J."/>
            <person name="Ling H.Q."/>
            <person name="Wan P."/>
        </authorList>
    </citation>
    <scope>NUCLEOTIDE SEQUENCE</scope>
    <source>
        <strain evidence="3">cv. Jingnong 6</strain>
    </source>
</reference>